<dbReference type="EnsemblMetazoa" id="tetur23g00240.1">
    <property type="protein sequence ID" value="tetur23g00240.1"/>
    <property type="gene ID" value="tetur23g00240"/>
</dbReference>
<feature type="coiled-coil region" evidence="1">
    <location>
        <begin position="117"/>
        <end position="144"/>
    </location>
</feature>
<reference evidence="3" key="2">
    <citation type="submission" date="2015-06" db="UniProtKB">
        <authorList>
            <consortium name="EnsemblMetazoa"/>
        </authorList>
    </citation>
    <scope>IDENTIFICATION</scope>
</reference>
<feature type="compositionally biased region" description="Basic and acidic residues" evidence="2">
    <location>
        <begin position="1"/>
        <end position="11"/>
    </location>
</feature>
<evidence type="ECO:0000256" key="2">
    <source>
        <dbReference type="SAM" id="MobiDB-lite"/>
    </source>
</evidence>
<proteinExistence type="predicted"/>
<feature type="region of interest" description="Disordered" evidence="2">
    <location>
        <begin position="1"/>
        <end position="28"/>
    </location>
</feature>
<dbReference type="HOGENOM" id="CLU_1020568_0_0_1"/>
<evidence type="ECO:0000313" key="4">
    <source>
        <dbReference type="Proteomes" id="UP000015104"/>
    </source>
</evidence>
<dbReference type="EMBL" id="CAEY01000611">
    <property type="status" value="NOT_ANNOTATED_CDS"/>
    <property type="molecule type" value="Genomic_DNA"/>
</dbReference>
<sequence>MSIEFNSDKNSKVSFTEPDVKEEENRDNLDNEILGVSAKKYEQLQVELEECRNRIEELKLHRDEEKAGKEQTSKTLATYEKKTRDERQQYVQQINSLESIVMMLKLKAKNSANHVKALWLEERLQELKTENDQLQSHCDFMMNIIIEGGYEMDTRQTDKVTSSNNSPTVSRNIGLTVTTAQAKQSASSTSSNSLSIASTTTASTTASSIFVFGKPTASDDSLKVCSRGTERKNLNSNSFSSFEVLLLLSEIKYANNLIAQRNYVKAKRRLPRN</sequence>
<evidence type="ECO:0000313" key="3">
    <source>
        <dbReference type="EnsemblMetazoa" id="tetur23g00240.1"/>
    </source>
</evidence>
<accession>T1KVD5</accession>
<organism evidence="3 4">
    <name type="scientific">Tetranychus urticae</name>
    <name type="common">Two-spotted spider mite</name>
    <dbReference type="NCBI Taxonomy" id="32264"/>
    <lineage>
        <taxon>Eukaryota</taxon>
        <taxon>Metazoa</taxon>
        <taxon>Ecdysozoa</taxon>
        <taxon>Arthropoda</taxon>
        <taxon>Chelicerata</taxon>
        <taxon>Arachnida</taxon>
        <taxon>Acari</taxon>
        <taxon>Acariformes</taxon>
        <taxon>Trombidiformes</taxon>
        <taxon>Prostigmata</taxon>
        <taxon>Eleutherengona</taxon>
        <taxon>Raphignathae</taxon>
        <taxon>Tetranychoidea</taxon>
        <taxon>Tetranychidae</taxon>
        <taxon>Tetranychus</taxon>
    </lineage>
</organism>
<name>T1KVD5_TETUR</name>
<dbReference type="Proteomes" id="UP000015104">
    <property type="component" value="Unassembled WGS sequence"/>
</dbReference>
<reference evidence="4" key="1">
    <citation type="submission" date="2011-08" db="EMBL/GenBank/DDBJ databases">
        <authorList>
            <person name="Rombauts S."/>
        </authorList>
    </citation>
    <scope>NUCLEOTIDE SEQUENCE</scope>
    <source>
        <strain evidence="4">London</strain>
    </source>
</reference>
<dbReference type="AlphaFoldDB" id="T1KVD5"/>
<feature type="coiled-coil region" evidence="1">
    <location>
        <begin position="41"/>
        <end position="68"/>
    </location>
</feature>
<keyword evidence="4" id="KW-1185">Reference proteome</keyword>
<evidence type="ECO:0000256" key="1">
    <source>
        <dbReference type="SAM" id="Coils"/>
    </source>
</evidence>
<keyword evidence="1" id="KW-0175">Coiled coil</keyword>
<protein>
    <submittedName>
        <fullName evidence="3">Uncharacterized protein</fullName>
    </submittedName>
</protein>